<dbReference type="AlphaFoldDB" id="A0A8K1FGI5"/>
<dbReference type="SUPFAM" id="SSF56112">
    <property type="entry name" value="Protein kinase-like (PK-like)"/>
    <property type="match status" value="1"/>
</dbReference>
<evidence type="ECO:0000256" key="11">
    <source>
        <dbReference type="SAM" id="MobiDB-lite"/>
    </source>
</evidence>
<dbReference type="SMART" id="SM00220">
    <property type="entry name" value="S_TKc"/>
    <property type="match status" value="1"/>
</dbReference>
<dbReference type="GO" id="GO:0004674">
    <property type="term" value="F:protein serine/threonine kinase activity"/>
    <property type="evidence" value="ECO:0007669"/>
    <property type="project" value="UniProtKB-KW"/>
</dbReference>
<dbReference type="InterPro" id="IPR017441">
    <property type="entry name" value="Protein_kinase_ATP_BS"/>
</dbReference>
<evidence type="ECO:0000256" key="9">
    <source>
        <dbReference type="PROSITE-ProRule" id="PRU10141"/>
    </source>
</evidence>
<gene>
    <name evidence="13" type="ORF">Poli38472_005423</name>
</gene>
<keyword evidence="4" id="KW-0418">Kinase</keyword>
<keyword evidence="14" id="KW-1185">Reference proteome</keyword>
<accession>A0A8K1FGI5</accession>
<comment type="similarity">
    <text evidence="10">Belongs to the protein kinase superfamily.</text>
</comment>
<keyword evidence="3 7" id="KW-0547">Nucleotide-binding</keyword>
<evidence type="ECO:0000256" key="4">
    <source>
        <dbReference type="ARBA" id="ARBA00022777"/>
    </source>
</evidence>
<reference evidence="13" key="1">
    <citation type="submission" date="2019-03" db="EMBL/GenBank/DDBJ databases">
        <title>Long read genome sequence of the mycoparasitic Pythium oligandrum ATCC 38472 isolated from sugarbeet rhizosphere.</title>
        <authorList>
            <person name="Gaulin E."/>
        </authorList>
    </citation>
    <scope>NUCLEOTIDE SEQUENCE</scope>
    <source>
        <strain evidence="13">ATCC 38472_TT</strain>
    </source>
</reference>
<dbReference type="InterPro" id="IPR000719">
    <property type="entry name" value="Prot_kinase_dom"/>
</dbReference>
<evidence type="ECO:0000256" key="6">
    <source>
        <dbReference type="PIRSR" id="PIRSR630616-1"/>
    </source>
</evidence>
<feature type="region of interest" description="Disordered" evidence="11">
    <location>
        <begin position="1"/>
        <end position="21"/>
    </location>
</feature>
<evidence type="ECO:0000313" key="14">
    <source>
        <dbReference type="Proteomes" id="UP000794436"/>
    </source>
</evidence>
<dbReference type="OrthoDB" id="163057at2759"/>
<feature type="domain" description="Protein kinase" evidence="12">
    <location>
        <begin position="27"/>
        <end position="308"/>
    </location>
</feature>
<feature type="binding site" evidence="7 9">
    <location>
        <position position="56"/>
    </location>
    <ligand>
        <name>ATP</name>
        <dbReference type="ChEBI" id="CHEBI:30616"/>
    </ligand>
</feature>
<sequence length="416" mass="46703">MLLRSADVPKRANQHDEKPEEGARQWYIMGKVVGTGTFGRVHAARHRVSDDRVAIKSYFRDKGALVCCPAPSCIPKKPSHLTDPLEWKRVRREATLMATLPVHPGLVQLVEVFETPTQLQLVMECVDGGSLYDLLKRQPHQKLTEAHAKRLFAQLCAALAALHAQNIIHRDLKLENILLDEHARPRIIDFGFSQIESTRSDGRDAVASAVKNFCGTPSYMAPEVVSCKRYDGKRVDVWSLGVLLYVLLCGKFPFQGQSIHQLYQNIRATSLAFPSSLSKDVQHLLQGILVVDPAQRFTLSEIQDHSWLHTMFQSEILAQEHAFTALMAWQEAHDVLRTALDLPKDETNDTKGSKPRKGGSALVFLLLLRVEKQFFAQFVKKTASTQSIQLPTAPVTSITHKQQLEQLIGLVRSSLR</sequence>
<evidence type="ECO:0000256" key="5">
    <source>
        <dbReference type="ARBA" id="ARBA00022840"/>
    </source>
</evidence>
<dbReference type="FunFam" id="1.10.510.10:FF:000571">
    <property type="entry name" value="Maternal embryonic leucine zipper kinase"/>
    <property type="match status" value="1"/>
</dbReference>
<evidence type="ECO:0000256" key="3">
    <source>
        <dbReference type="ARBA" id="ARBA00022741"/>
    </source>
</evidence>
<feature type="binding site" evidence="7">
    <location>
        <position position="189"/>
    </location>
    <ligand>
        <name>ATP</name>
        <dbReference type="ChEBI" id="CHEBI:30616"/>
    </ligand>
</feature>
<dbReference type="Proteomes" id="UP000794436">
    <property type="component" value="Unassembled WGS sequence"/>
</dbReference>
<keyword evidence="1 10" id="KW-0723">Serine/threonine-protein kinase</keyword>
<organism evidence="13 14">
    <name type="scientific">Pythium oligandrum</name>
    <name type="common">Mycoparasitic fungus</name>
    <dbReference type="NCBI Taxonomy" id="41045"/>
    <lineage>
        <taxon>Eukaryota</taxon>
        <taxon>Sar</taxon>
        <taxon>Stramenopiles</taxon>
        <taxon>Oomycota</taxon>
        <taxon>Peronosporomycetes</taxon>
        <taxon>Pythiales</taxon>
        <taxon>Pythiaceae</taxon>
        <taxon>Pythium</taxon>
    </lineage>
</organism>
<feature type="cross-link" description="Glycyl lysine isopeptide (Lys-Gly) (interchain with G-Cter in SUMO2)" evidence="8">
    <location>
        <position position="173"/>
    </location>
</feature>
<evidence type="ECO:0000259" key="12">
    <source>
        <dbReference type="PROSITE" id="PS50011"/>
    </source>
</evidence>
<dbReference type="Gene3D" id="1.10.510.10">
    <property type="entry name" value="Transferase(Phosphotransferase) domain 1"/>
    <property type="match status" value="1"/>
</dbReference>
<evidence type="ECO:0000256" key="8">
    <source>
        <dbReference type="PIRSR" id="PIRSR630616-3"/>
    </source>
</evidence>
<evidence type="ECO:0000256" key="1">
    <source>
        <dbReference type="ARBA" id="ARBA00022527"/>
    </source>
</evidence>
<dbReference type="PROSITE" id="PS50011">
    <property type="entry name" value="PROTEIN_KINASE_DOM"/>
    <property type="match status" value="1"/>
</dbReference>
<name>A0A8K1FGI5_PYTOL</name>
<evidence type="ECO:0000256" key="2">
    <source>
        <dbReference type="ARBA" id="ARBA00022679"/>
    </source>
</evidence>
<dbReference type="PROSITE" id="PS00108">
    <property type="entry name" value="PROTEIN_KINASE_ST"/>
    <property type="match status" value="1"/>
</dbReference>
<evidence type="ECO:0000256" key="7">
    <source>
        <dbReference type="PIRSR" id="PIRSR630616-2"/>
    </source>
</evidence>
<proteinExistence type="inferred from homology"/>
<dbReference type="Pfam" id="PF00069">
    <property type="entry name" value="Pkinase"/>
    <property type="match status" value="1"/>
</dbReference>
<evidence type="ECO:0000313" key="13">
    <source>
        <dbReference type="EMBL" id="TMW62805.1"/>
    </source>
</evidence>
<feature type="binding site" evidence="7">
    <location>
        <begin position="175"/>
        <end position="176"/>
    </location>
    <ligand>
        <name>ATP</name>
        <dbReference type="ChEBI" id="CHEBI:30616"/>
    </ligand>
</feature>
<dbReference type="PROSITE" id="PS00107">
    <property type="entry name" value="PROTEIN_KINASE_ATP"/>
    <property type="match status" value="1"/>
</dbReference>
<dbReference type="InterPro" id="IPR030616">
    <property type="entry name" value="Aur-like"/>
</dbReference>
<evidence type="ECO:0000256" key="10">
    <source>
        <dbReference type="RuleBase" id="RU000304"/>
    </source>
</evidence>
<dbReference type="PANTHER" id="PTHR24350">
    <property type="entry name" value="SERINE/THREONINE-PROTEIN KINASE IAL-RELATED"/>
    <property type="match status" value="1"/>
</dbReference>
<keyword evidence="2" id="KW-0808">Transferase</keyword>
<feature type="active site" description="Proton acceptor" evidence="6">
    <location>
        <position position="171"/>
    </location>
</feature>
<protein>
    <recommendedName>
        <fullName evidence="12">Protein kinase domain-containing protein</fullName>
    </recommendedName>
</protein>
<comment type="caution">
    <text evidence="13">The sequence shown here is derived from an EMBL/GenBank/DDBJ whole genome shotgun (WGS) entry which is preliminary data.</text>
</comment>
<dbReference type="InterPro" id="IPR011009">
    <property type="entry name" value="Kinase-like_dom_sf"/>
</dbReference>
<keyword evidence="5 7" id="KW-0067">ATP-binding</keyword>
<feature type="compositionally biased region" description="Basic and acidic residues" evidence="11">
    <location>
        <begin position="7"/>
        <end position="21"/>
    </location>
</feature>
<dbReference type="InterPro" id="IPR008271">
    <property type="entry name" value="Ser/Thr_kinase_AS"/>
</dbReference>
<dbReference type="GO" id="GO:0005524">
    <property type="term" value="F:ATP binding"/>
    <property type="evidence" value="ECO:0007669"/>
    <property type="project" value="UniProtKB-UniRule"/>
</dbReference>
<dbReference type="EMBL" id="SPLM01000073">
    <property type="protein sequence ID" value="TMW62805.1"/>
    <property type="molecule type" value="Genomic_DNA"/>
</dbReference>